<dbReference type="OrthoDB" id="165058at2759"/>
<comment type="caution">
    <text evidence="1">The sequence shown here is derived from an EMBL/GenBank/DDBJ whole genome shotgun (WGS) entry which is preliminary data.</text>
</comment>
<evidence type="ECO:0000313" key="1">
    <source>
        <dbReference type="EMBL" id="KAG2221029.1"/>
    </source>
</evidence>
<dbReference type="Proteomes" id="UP000646827">
    <property type="component" value="Unassembled WGS sequence"/>
</dbReference>
<name>A0A8H7S1M0_9FUNG</name>
<sequence length="206" mass="22454">MSTSGSTASCLTRFVTDPWSTVKVIVPSIAIEVILHKKVWEKASLRHLTLYLTMANVYWFATSFNVGFLETPLLCKVTDSLNKSQKLDLGRNRLGWLNKIELAIGVVTLDLFCEWRKRIIDHDGFVDAVLTTAVLAPAAISLAQGAYILPKLKECCLPSDKVPTVTAGGDSCCSEKSCCRLYLGIEVAKVAGLAVAGLRFGKMLTV</sequence>
<protein>
    <submittedName>
        <fullName evidence="1">Uncharacterized protein</fullName>
    </submittedName>
</protein>
<evidence type="ECO:0000313" key="2">
    <source>
        <dbReference type="Proteomes" id="UP000646827"/>
    </source>
</evidence>
<proteinExistence type="predicted"/>
<keyword evidence="2" id="KW-1185">Reference proteome</keyword>
<dbReference type="AlphaFoldDB" id="A0A8H7S1M0"/>
<dbReference type="EMBL" id="JAEPRB010000121">
    <property type="protein sequence ID" value="KAG2221029.1"/>
    <property type="molecule type" value="Genomic_DNA"/>
</dbReference>
<organism evidence="1 2">
    <name type="scientific">Circinella minor</name>
    <dbReference type="NCBI Taxonomy" id="1195481"/>
    <lineage>
        <taxon>Eukaryota</taxon>
        <taxon>Fungi</taxon>
        <taxon>Fungi incertae sedis</taxon>
        <taxon>Mucoromycota</taxon>
        <taxon>Mucoromycotina</taxon>
        <taxon>Mucoromycetes</taxon>
        <taxon>Mucorales</taxon>
        <taxon>Lichtheimiaceae</taxon>
        <taxon>Circinella</taxon>
    </lineage>
</organism>
<accession>A0A8H7S1M0</accession>
<gene>
    <name evidence="1" type="ORF">INT45_009278</name>
</gene>
<reference evidence="1 2" key="1">
    <citation type="submission" date="2020-12" db="EMBL/GenBank/DDBJ databases">
        <title>Metabolic potential, ecology and presence of endohyphal bacteria is reflected in genomic diversity of Mucoromycotina.</title>
        <authorList>
            <person name="Muszewska A."/>
            <person name="Okrasinska A."/>
            <person name="Steczkiewicz K."/>
            <person name="Drgas O."/>
            <person name="Orlowska M."/>
            <person name="Perlinska-Lenart U."/>
            <person name="Aleksandrzak-Piekarczyk T."/>
            <person name="Szatraj K."/>
            <person name="Zielenkiewicz U."/>
            <person name="Pilsyk S."/>
            <person name="Malc E."/>
            <person name="Mieczkowski P."/>
            <person name="Kruszewska J.S."/>
            <person name="Biernat P."/>
            <person name="Pawlowska J."/>
        </authorList>
    </citation>
    <scope>NUCLEOTIDE SEQUENCE [LARGE SCALE GENOMIC DNA]</scope>
    <source>
        <strain evidence="1 2">CBS 142.35</strain>
    </source>
</reference>